<proteinExistence type="predicted"/>
<evidence type="ECO:0000313" key="1">
    <source>
        <dbReference type="EMBL" id="PAV83916.1"/>
    </source>
</evidence>
<organism evidence="1 2">
    <name type="scientific">Diploscapter pachys</name>
    <dbReference type="NCBI Taxonomy" id="2018661"/>
    <lineage>
        <taxon>Eukaryota</taxon>
        <taxon>Metazoa</taxon>
        <taxon>Ecdysozoa</taxon>
        <taxon>Nematoda</taxon>
        <taxon>Chromadorea</taxon>
        <taxon>Rhabditida</taxon>
        <taxon>Rhabditina</taxon>
        <taxon>Rhabditomorpha</taxon>
        <taxon>Rhabditoidea</taxon>
        <taxon>Rhabditidae</taxon>
        <taxon>Diploscapter</taxon>
    </lineage>
</organism>
<keyword evidence="2" id="KW-1185">Reference proteome</keyword>
<name>A0A2A2LCG1_9BILA</name>
<protein>
    <submittedName>
        <fullName evidence="1">Uncharacterized protein</fullName>
    </submittedName>
</protein>
<reference evidence="1 2" key="1">
    <citation type="journal article" date="2017" name="Curr. Biol.">
        <title>Genome architecture and evolution of a unichromosomal asexual nematode.</title>
        <authorList>
            <person name="Fradin H."/>
            <person name="Zegar C."/>
            <person name="Gutwein M."/>
            <person name="Lucas J."/>
            <person name="Kovtun M."/>
            <person name="Corcoran D."/>
            <person name="Baugh L.R."/>
            <person name="Kiontke K."/>
            <person name="Gunsalus K."/>
            <person name="Fitch D.H."/>
            <person name="Piano F."/>
        </authorList>
    </citation>
    <scope>NUCLEOTIDE SEQUENCE [LARGE SCALE GENOMIC DNA]</scope>
    <source>
        <strain evidence="1">PF1309</strain>
    </source>
</reference>
<accession>A0A2A2LCG1</accession>
<sequence length="280" mass="33300">MNFEVNFRCSTPDIVEPWTLKVSRSSKVILQHIYNGSIDQISCTRIVSPSGRYEFLHFTTKWLVQQGISTTVYLFLDNQQKCIVEYYSPWNLIHRGTLGFYWLDDEIATILAINKHRREGTVILSQFKIDLDHRNRTLITRVRRDYVSRYKFDRQHIFCMQDFERLTTTAGDHGLVLLRILGFSEVEDERLDFNLNCQLKRLYEINCSSYALKDPCREMIRRKDPKVQRTIETAFYLRKQRKARSKAKSGLINFLKEVVERIKKIVRFFIKRANSMEMSC</sequence>
<evidence type="ECO:0000313" key="2">
    <source>
        <dbReference type="Proteomes" id="UP000218231"/>
    </source>
</evidence>
<comment type="caution">
    <text evidence="1">The sequence shown here is derived from an EMBL/GenBank/DDBJ whole genome shotgun (WGS) entry which is preliminary data.</text>
</comment>
<dbReference type="EMBL" id="LIAE01006906">
    <property type="protein sequence ID" value="PAV83916.1"/>
    <property type="molecule type" value="Genomic_DNA"/>
</dbReference>
<dbReference type="Proteomes" id="UP000218231">
    <property type="component" value="Unassembled WGS sequence"/>
</dbReference>
<gene>
    <name evidence="1" type="ORF">WR25_05281</name>
</gene>
<dbReference type="AlphaFoldDB" id="A0A2A2LCG1"/>